<evidence type="ECO:0000313" key="4">
    <source>
        <dbReference type="Proteomes" id="UP001499951"/>
    </source>
</evidence>
<dbReference type="Gene3D" id="1.10.1470.10">
    <property type="entry name" value="YjbJ"/>
    <property type="match status" value="1"/>
</dbReference>
<dbReference type="Proteomes" id="UP001499951">
    <property type="component" value="Unassembled WGS sequence"/>
</dbReference>
<dbReference type="InterPro" id="IPR026042">
    <property type="entry name" value="YjbJ"/>
</dbReference>
<dbReference type="PANTHER" id="PTHR34977:SF1">
    <property type="entry name" value="UPF0337 PROTEIN YJBJ"/>
    <property type="match status" value="1"/>
</dbReference>
<dbReference type="InterPro" id="IPR008462">
    <property type="entry name" value="CsbD"/>
</dbReference>
<evidence type="ECO:0000256" key="1">
    <source>
        <dbReference type="ARBA" id="ARBA00009129"/>
    </source>
</evidence>
<evidence type="ECO:0000259" key="2">
    <source>
        <dbReference type="Pfam" id="PF05532"/>
    </source>
</evidence>
<dbReference type="SUPFAM" id="SSF69047">
    <property type="entry name" value="Hypothetical protein YjbJ"/>
    <property type="match status" value="1"/>
</dbReference>
<dbReference type="InterPro" id="IPR036629">
    <property type="entry name" value="YjbJ_sf"/>
</dbReference>
<proteinExistence type="inferred from homology"/>
<sequence>MNWDQVEGSWKMQKGKIMSKWGKLTDDDIESIKGKRTELLGLIQSRYGRAKNEAELEIDKWVELLS</sequence>
<evidence type="ECO:0000313" key="3">
    <source>
        <dbReference type="EMBL" id="GAA0561369.1"/>
    </source>
</evidence>
<feature type="domain" description="CsbD-like" evidence="2">
    <location>
        <begin position="4"/>
        <end position="55"/>
    </location>
</feature>
<dbReference type="EMBL" id="BAAADD010000002">
    <property type="protein sequence ID" value="GAA0561369.1"/>
    <property type="molecule type" value="Genomic_DNA"/>
</dbReference>
<comment type="caution">
    <text evidence="3">The sequence shown here is derived from an EMBL/GenBank/DDBJ whole genome shotgun (WGS) entry which is preliminary data.</text>
</comment>
<organism evidence="3 4">
    <name type="scientific">Rhizomicrobium electricum</name>
    <dbReference type="NCBI Taxonomy" id="480070"/>
    <lineage>
        <taxon>Bacteria</taxon>
        <taxon>Pseudomonadati</taxon>
        <taxon>Pseudomonadota</taxon>
        <taxon>Alphaproteobacteria</taxon>
        <taxon>Micropepsales</taxon>
        <taxon>Micropepsaceae</taxon>
        <taxon>Rhizomicrobium</taxon>
    </lineage>
</organism>
<dbReference type="PIRSF" id="PIRSF039008">
    <property type="entry name" value="YjbJ"/>
    <property type="match status" value="1"/>
</dbReference>
<dbReference type="Pfam" id="PF05532">
    <property type="entry name" value="CsbD"/>
    <property type="match status" value="1"/>
</dbReference>
<comment type="similarity">
    <text evidence="1">Belongs to the UPF0337 (CsbD) family.</text>
</comment>
<name>A0ABP3PBI7_9PROT</name>
<dbReference type="InterPro" id="IPR050423">
    <property type="entry name" value="UPF0337_stress_rsp"/>
</dbReference>
<dbReference type="RefSeq" id="WP_166932068.1">
    <property type="nucleotide sequence ID" value="NZ_BAAADD010000002.1"/>
</dbReference>
<gene>
    <name evidence="3" type="ORF">GCM10008942_07240</name>
</gene>
<reference evidence="4" key="1">
    <citation type="journal article" date="2019" name="Int. J. Syst. Evol. Microbiol.">
        <title>The Global Catalogue of Microorganisms (GCM) 10K type strain sequencing project: providing services to taxonomists for standard genome sequencing and annotation.</title>
        <authorList>
            <consortium name="The Broad Institute Genomics Platform"/>
            <consortium name="The Broad Institute Genome Sequencing Center for Infectious Disease"/>
            <person name="Wu L."/>
            <person name="Ma J."/>
        </authorList>
    </citation>
    <scope>NUCLEOTIDE SEQUENCE [LARGE SCALE GENOMIC DNA]</scope>
    <source>
        <strain evidence="4">JCM 15089</strain>
    </source>
</reference>
<keyword evidence="4" id="KW-1185">Reference proteome</keyword>
<accession>A0ABP3PBI7</accession>
<protein>
    <submittedName>
        <fullName evidence="3">CsbD family protein</fullName>
    </submittedName>
</protein>
<dbReference type="PANTHER" id="PTHR34977">
    <property type="entry name" value="UPF0337 PROTEIN YJBJ"/>
    <property type="match status" value="1"/>
</dbReference>